<dbReference type="AlphaFoldDB" id="A0A9Q3JAN1"/>
<gene>
    <name evidence="2" type="ORF">O181_099230</name>
</gene>
<proteinExistence type="predicted"/>
<feature type="compositionally biased region" description="Pro residues" evidence="1">
    <location>
        <begin position="140"/>
        <end position="151"/>
    </location>
</feature>
<dbReference type="EMBL" id="AVOT02068225">
    <property type="protein sequence ID" value="MBW0559515.1"/>
    <property type="molecule type" value="Genomic_DNA"/>
</dbReference>
<keyword evidence="3" id="KW-1185">Reference proteome</keyword>
<evidence type="ECO:0000313" key="3">
    <source>
        <dbReference type="Proteomes" id="UP000765509"/>
    </source>
</evidence>
<feature type="compositionally biased region" description="Polar residues" evidence="1">
    <location>
        <begin position="156"/>
        <end position="168"/>
    </location>
</feature>
<accession>A0A9Q3JAN1</accession>
<name>A0A9Q3JAN1_9BASI</name>
<reference evidence="2" key="1">
    <citation type="submission" date="2021-03" db="EMBL/GenBank/DDBJ databases">
        <title>Draft genome sequence of rust myrtle Austropuccinia psidii MF-1, a brazilian biotype.</title>
        <authorList>
            <person name="Quecine M.C."/>
            <person name="Pachon D.M.R."/>
            <person name="Bonatelli M.L."/>
            <person name="Correr F.H."/>
            <person name="Franceschini L.M."/>
            <person name="Leite T.F."/>
            <person name="Margarido G.R.A."/>
            <person name="Almeida C.A."/>
            <person name="Ferrarezi J.A."/>
            <person name="Labate C.A."/>
        </authorList>
    </citation>
    <scope>NUCLEOTIDE SEQUENCE</scope>
    <source>
        <strain evidence="2">MF-1</strain>
    </source>
</reference>
<comment type="caution">
    <text evidence="2">The sequence shown here is derived from an EMBL/GenBank/DDBJ whole genome shotgun (WGS) entry which is preliminary data.</text>
</comment>
<feature type="region of interest" description="Disordered" evidence="1">
    <location>
        <begin position="1"/>
        <end position="25"/>
    </location>
</feature>
<dbReference type="Proteomes" id="UP000765509">
    <property type="component" value="Unassembled WGS sequence"/>
</dbReference>
<feature type="compositionally biased region" description="Polar residues" evidence="1">
    <location>
        <begin position="1"/>
        <end position="19"/>
    </location>
</feature>
<sequence length="204" mass="22944">MPSTRSGACYNPSSSSQQCHGHDYGRSQSVTEVQHSVDDFPINKLCYSEADNTFLPSKRAETATRSLSGHIKSQPEGLQQCIAAQRGPDPCQPVEKLHELLPYCEKFLGYPNTCKLLNGWNPLIKKNTMMLLTAEWRENNPPPPKKVPRPAPVARSRNSNVKKQPQDQNKGKGKAPATILTARVTESQRLSRMPWKIYFRCPEQ</sequence>
<feature type="region of interest" description="Disordered" evidence="1">
    <location>
        <begin position="136"/>
        <end position="183"/>
    </location>
</feature>
<protein>
    <submittedName>
        <fullName evidence="2">Uncharacterized protein</fullName>
    </submittedName>
</protein>
<evidence type="ECO:0000313" key="2">
    <source>
        <dbReference type="EMBL" id="MBW0559515.1"/>
    </source>
</evidence>
<organism evidence="2 3">
    <name type="scientific">Austropuccinia psidii MF-1</name>
    <dbReference type="NCBI Taxonomy" id="1389203"/>
    <lineage>
        <taxon>Eukaryota</taxon>
        <taxon>Fungi</taxon>
        <taxon>Dikarya</taxon>
        <taxon>Basidiomycota</taxon>
        <taxon>Pucciniomycotina</taxon>
        <taxon>Pucciniomycetes</taxon>
        <taxon>Pucciniales</taxon>
        <taxon>Sphaerophragmiaceae</taxon>
        <taxon>Austropuccinia</taxon>
    </lineage>
</organism>
<evidence type="ECO:0000256" key="1">
    <source>
        <dbReference type="SAM" id="MobiDB-lite"/>
    </source>
</evidence>